<accession>A0A412IRA0</accession>
<dbReference type="OrthoDB" id="9809324at2"/>
<evidence type="ECO:0000313" key="3">
    <source>
        <dbReference type="Proteomes" id="UP000283295"/>
    </source>
</evidence>
<reference evidence="2 3" key="1">
    <citation type="submission" date="2018-08" db="EMBL/GenBank/DDBJ databases">
        <title>A genome reference for cultivated species of the human gut microbiota.</title>
        <authorList>
            <person name="Zou Y."/>
            <person name="Xue W."/>
            <person name="Luo G."/>
        </authorList>
    </citation>
    <scope>NUCLEOTIDE SEQUENCE [LARGE SCALE GENOMIC DNA]</scope>
    <source>
        <strain evidence="2 3">AF22-21</strain>
    </source>
</reference>
<dbReference type="AlphaFoldDB" id="A0A412IRA0"/>
<dbReference type="PANTHER" id="PTHR40396">
    <property type="entry name" value="ATPASE-LIKE PROTEIN"/>
    <property type="match status" value="1"/>
</dbReference>
<feature type="domain" description="Rad50/SbcC-type AAA" evidence="1">
    <location>
        <begin position="24"/>
        <end position="71"/>
    </location>
</feature>
<dbReference type="InterPro" id="IPR027417">
    <property type="entry name" value="P-loop_NTPase"/>
</dbReference>
<organism evidence="2 3">
    <name type="scientific">Coprococcus eutactus</name>
    <dbReference type="NCBI Taxonomy" id="33043"/>
    <lineage>
        <taxon>Bacteria</taxon>
        <taxon>Bacillati</taxon>
        <taxon>Bacillota</taxon>
        <taxon>Clostridia</taxon>
        <taxon>Lachnospirales</taxon>
        <taxon>Lachnospiraceae</taxon>
        <taxon>Coprococcus</taxon>
    </lineage>
</organism>
<dbReference type="Proteomes" id="UP000283295">
    <property type="component" value="Unassembled WGS sequence"/>
</dbReference>
<dbReference type="EMBL" id="QRVK01000019">
    <property type="protein sequence ID" value="RGS41452.1"/>
    <property type="molecule type" value="Genomic_DNA"/>
</dbReference>
<evidence type="ECO:0000313" key="2">
    <source>
        <dbReference type="EMBL" id="RGS41452.1"/>
    </source>
</evidence>
<dbReference type="PANTHER" id="PTHR40396:SF1">
    <property type="entry name" value="ATPASE AAA-TYPE CORE DOMAIN-CONTAINING PROTEIN"/>
    <property type="match status" value="1"/>
</dbReference>
<sequence>MRIRQFREDHWDRLPTIRIQKAVLDNFKSVEHGEIVFACGKKYVPYGTEADILGLYGQNGSGKTSFIEALAILKLLMMGVEVPGVYAECVAKGQDKSRLEFTFDLQYPDGHIRKAVYEFALSAVETEQPSGFGQYGADDAGSSQHSKYRVKISDEKLSMSGDFDGRKIIMQPIIDTSGDERPFGPVSKQKFFVAGDKKSLDELNIVRRLSEEKSTSFVFSLGAAKVFDDCGLYSEFYQVVLELAYYSQLYLHVVDTKSTGYIRLNYGLPLYTQSGRYLLKTDMPNIMPDFVFSELKSQFDNINIVLSQIVPGLNVNMHELSPTMMKDGSMGHVVEIVSSRNESDMSNEHNADAAPDGRLLMPFRYESDGIRKIVSVLSLIIDAYNEQSCTIAIDELDAGVFEYLLGEVLQTFQESGKGQFIFTSHNLRPLEVIDKDFICFTTTNPENRYIRMKGIGNTNNLRSTYFREILVGEQDEELYRNTKKYKVVSAFRKAGIDNGETT</sequence>
<proteinExistence type="predicted"/>
<dbReference type="SUPFAM" id="SSF52540">
    <property type="entry name" value="P-loop containing nucleoside triphosphate hydrolases"/>
    <property type="match status" value="1"/>
</dbReference>
<gene>
    <name evidence="2" type="ORF">DWX94_08470</name>
</gene>
<protein>
    <recommendedName>
        <fullName evidence="1">Rad50/SbcC-type AAA domain-containing protein</fullName>
    </recommendedName>
</protein>
<dbReference type="InterPro" id="IPR038729">
    <property type="entry name" value="Rad50/SbcC_AAA"/>
</dbReference>
<evidence type="ECO:0000259" key="1">
    <source>
        <dbReference type="Pfam" id="PF13476"/>
    </source>
</evidence>
<name>A0A412IRA0_9FIRM</name>
<dbReference type="Gene3D" id="3.40.50.300">
    <property type="entry name" value="P-loop containing nucleotide triphosphate hydrolases"/>
    <property type="match status" value="1"/>
</dbReference>
<dbReference type="Pfam" id="PF13476">
    <property type="entry name" value="AAA_23"/>
    <property type="match status" value="1"/>
</dbReference>
<comment type="caution">
    <text evidence="2">The sequence shown here is derived from an EMBL/GenBank/DDBJ whole genome shotgun (WGS) entry which is preliminary data.</text>
</comment>